<dbReference type="InterPro" id="IPR036047">
    <property type="entry name" value="F-box-like_dom_sf"/>
</dbReference>
<protein>
    <recommendedName>
        <fullName evidence="2">F-box domain-containing protein</fullName>
    </recommendedName>
</protein>
<evidence type="ECO:0000256" key="1">
    <source>
        <dbReference type="SAM" id="MobiDB-lite"/>
    </source>
</evidence>
<proteinExistence type="predicted"/>
<comment type="caution">
    <text evidence="3">The sequence shown here is derived from an EMBL/GenBank/DDBJ whole genome shotgun (WGS) entry which is preliminary data.</text>
</comment>
<evidence type="ECO:0000313" key="4">
    <source>
        <dbReference type="Proteomes" id="UP000246991"/>
    </source>
</evidence>
<dbReference type="EMBL" id="PYWC01000063">
    <property type="protein sequence ID" value="PWW74337.1"/>
    <property type="molecule type" value="Genomic_DNA"/>
</dbReference>
<dbReference type="Proteomes" id="UP000246991">
    <property type="component" value="Unassembled WGS sequence"/>
</dbReference>
<sequence length="486" mass="52653">MTSKLLTLPTDILVSIIVHLPTASCLTHLSQTCKSLHTFISAEGWRVFVQCQHAGFHAKVTRALPHGKSAPTWSRWAEELTVTRSNWDNFGFLASGLFVEGKWRSRRKKREEERRLGLRRREREGACVPVIDLWEEWASGEEVLVMGAGVNMMVRKRRRHGRSDGWWRYEGVGAGAGAGGGEKDMDEGEEGTGGGEGGEKPTVFEILNAKYHADCLRGCRDNPQDYTAVHLLGSHGWENAVIAVVGRASGALEMVKLTTGAGRAGRMSVLGQFETPVRKSEWSPRIGKYSSILPHVGSGNQYGLMSAGARTGLTSRFALYRVRIPSNDDFQVTPGTPVSEVEMSAGDGDIWSTNLLSPEYLAVTKTNSHESPLCVYAIAPDGIRKRPIRSFPNPLGFGASTDATATARLQSFAGEFSSGQVFLSAWSGGDLRYSSLFYSTIPCNLQLGLVAGPILTKKACTTFAPPGKPSRAGAASYLSPSALCTP</sequence>
<dbReference type="STRING" id="42249.A0A317SKQ3"/>
<keyword evidence="4" id="KW-1185">Reference proteome</keyword>
<feature type="region of interest" description="Disordered" evidence="1">
    <location>
        <begin position="177"/>
        <end position="200"/>
    </location>
</feature>
<evidence type="ECO:0000313" key="3">
    <source>
        <dbReference type="EMBL" id="PWW74337.1"/>
    </source>
</evidence>
<dbReference type="Pfam" id="PF12937">
    <property type="entry name" value="F-box-like"/>
    <property type="match status" value="1"/>
</dbReference>
<evidence type="ECO:0000259" key="2">
    <source>
        <dbReference type="PROSITE" id="PS50181"/>
    </source>
</evidence>
<gene>
    <name evidence="3" type="ORF">C7212DRAFT_212269</name>
</gene>
<reference evidence="3 4" key="1">
    <citation type="submission" date="2018-03" db="EMBL/GenBank/DDBJ databases">
        <title>Genomes of Pezizomycetes fungi and the evolution of truffles.</title>
        <authorList>
            <person name="Murat C."/>
            <person name="Payen T."/>
            <person name="Noel B."/>
            <person name="Kuo A."/>
            <person name="Martin F.M."/>
        </authorList>
    </citation>
    <scope>NUCLEOTIDE SEQUENCE [LARGE SCALE GENOMIC DNA]</scope>
    <source>
        <strain evidence="3">091103-1</strain>
    </source>
</reference>
<organism evidence="3 4">
    <name type="scientific">Tuber magnatum</name>
    <name type="common">white Piedmont truffle</name>
    <dbReference type="NCBI Taxonomy" id="42249"/>
    <lineage>
        <taxon>Eukaryota</taxon>
        <taxon>Fungi</taxon>
        <taxon>Dikarya</taxon>
        <taxon>Ascomycota</taxon>
        <taxon>Pezizomycotina</taxon>
        <taxon>Pezizomycetes</taxon>
        <taxon>Pezizales</taxon>
        <taxon>Tuberaceae</taxon>
        <taxon>Tuber</taxon>
    </lineage>
</organism>
<dbReference type="AlphaFoldDB" id="A0A317SKQ3"/>
<dbReference type="InterPro" id="IPR001810">
    <property type="entry name" value="F-box_dom"/>
</dbReference>
<accession>A0A317SKQ3</accession>
<dbReference type="PROSITE" id="PS50181">
    <property type="entry name" value="FBOX"/>
    <property type="match status" value="1"/>
</dbReference>
<dbReference type="SUPFAM" id="SSF81383">
    <property type="entry name" value="F-box domain"/>
    <property type="match status" value="1"/>
</dbReference>
<feature type="domain" description="F-box" evidence="2">
    <location>
        <begin position="2"/>
        <end position="48"/>
    </location>
</feature>
<name>A0A317SKQ3_9PEZI</name>
<dbReference type="OrthoDB" id="1259151at2759"/>